<gene>
    <name evidence="2" type="ORF">FA13DRAFT_262730</name>
</gene>
<feature type="region of interest" description="Disordered" evidence="1">
    <location>
        <begin position="1"/>
        <end position="28"/>
    </location>
</feature>
<proteinExistence type="predicted"/>
<protein>
    <submittedName>
        <fullName evidence="2">Uncharacterized protein</fullName>
    </submittedName>
</protein>
<dbReference type="EMBL" id="QPFP01000151">
    <property type="protein sequence ID" value="TEB20205.1"/>
    <property type="molecule type" value="Genomic_DNA"/>
</dbReference>
<organism evidence="2 3">
    <name type="scientific">Coprinellus micaceus</name>
    <name type="common">Glistening ink-cap mushroom</name>
    <name type="synonym">Coprinus micaceus</name>
    <dbReference type="NCBI Taxonomy" id="71717"/>
    <lineage>
        <taxon>Eukaryota</taxon>
        <taxon>Fungi</taxon>
        <taxon>Dikarya</taxon>
        <taxon>Basidiomycota</taxon>
        <taxon>Agaricomycotina</taxon>
        <taxon>Agaricomycetes</taxon>
        <taxon>Agaricomycetidae</taxon>
        <taxon>Agaricales</taxon>
        <taxon>Agaricineae</taxon>
        <taxon>Psathyrellaceae</taxon>
        <taxon>Coprinellus</taxon>
    </lineage>
</organism>
<sequence length="88" mass="10012">MFRNHGPASYIRTAPWRPPRSQASSRVSGRVHSGLTCGMLCSVTGSRGWMLMGKRRWVRTMLGAHRRQRLVDGGAWIRLMMGLCWVKV</sequence>
<dbReference type="AlphaFoldDB" id="A0A4Y7SF26"/>
<keyword evidence="3" id="KW-1185">Reference proteome</keyword>
<accession>A0A4Y7SF26</accession>
<comment type="caution">
    <text evidence="2">The sequence shown here is derived from an EMBL/GenBank/DDBJ whole genome shotgun (WGS) entry which is preliminary data.</text>
</comment>
<evidence type="ECO:0000313" key="2">
    <source>
        <dbReference type="EMBL" id="TEB20205.1"/>
    </source>
</evidence>
<evidence type="ECO:0000256" key="1">
    <source>
        <dbReference type="SAM" id="MobiDB-lite"/>
    </source>
</evidence>
<dbReference type="Proteomes" id="UP000298030">
    <property type="component" value="Unassembled WGS sequence"/>
</dbReference>
<reference evidence="2 3" key="1">
    <citation type="journal article" date="2019" name="Nat. Ecol. Evol.">
        <title>Megaphylogeny resolves global patterns of mushroom evolution.</title>
        <authorList>
            <person name="Varga T."/>
            <person name="Krizsan K."/>
            <person name="Foldi C."/>
            <person name="Dima B."/>
            <person name="Sanchez-Garcia M."/>
            <person name="Sanchez-Ramirez S."/>
            <person name="Szollosi G.J."/>
            <person name="Szarkandi J.G."/>
            <person name="Papp V."/>
            <person name="Albert L."/>
            <person name="Andreopoulos W."/>
            <person name="Angelini C."/>
            <person name="Antonin V."/>
            <person name="Barry K.W."/>
            <person name="Bougher N.L."/>
            <person name="Buchanan P."/>
            <person name="Buyck B."/>
            <person name="Bense V."/>
            <person name="Catcheside P."/>
            <person name="Chovatia M."/>
            <person name="Cooper J."/>
            <person name="Damon W."/>
            <person name="Desjardin D."/>
            <person name="Finy P."/>
            <person name="Geml J."/>
            <person name="Haridas S."/>
            <person name="Hughes K."/>
            <person name="Justo A."/>
            <person name="Karasinski D."/>
            <person name="Kautmanova I."/>
            <person name="Kiss B."/>
            <person name="Kocsube S."/>
            <person name="Kotiranta H."/>
            <person name="LaButti K.M."/>
            <person name="Lechner B.E."/>
            <person name="Liimatainen K."/>
            <person name="Lipzen A."/>
            <person name="Lukacs Z."/>
            <person name="Mihaltcheva S."/>
            <person name="Morgado L.N."/>
            <person name="Niskanen T."/>
            <person name="Noordeloos M.E."/>
            <person name="Ohm R.A."/>
            <person name="Ortiz-Santana B."/>
            <person name="Ovrebo C."/>
            <person name="Racz N."/>
            <person name="Riley R."/>
            <person name="Savchenko A."/>
            <person name="Shiryaev A."/>
            <person name="Soop K."/>
            <person name="Spirin V."/>
            <person name="Szebenyi C."/>
            <person name="Tomsovsky M."/>
            <person name="Tulloss R.E."/>
            <person name="Uehling J."/>
            <person name="Grigoriev I.V."/>
            <person name="Vagvolgyi C."/>
            <person name="Papp T."/>
            <person name="Martin F.M."/>
            <person name="Miettinen O."/>
            <person name="Hibbett D.S."/>
            <person name="Nagy L.G."/>
        </authorList>
    </citation>
    <scope>NUCLEOTIDE SEQUENCE [LARGE SCALE GENOMIC DNA]</scope>
    <source>
        <strain evidence="2 3">FP101781</strain>
    </source>
</reference>
<name>A0A4Y7SF26_COPMI</name>
<evidence type="ECO:0000313" key="3">
    <source>
        <dbReference type="Proteomes" id="UP000298030"/>
    </source>
</evidence>